<dbReference type="PANTHER" id="PTHR47738">
    <property type="entry name" value="PTS SYSTEM FRUCTOSE-LIKE EIIA COMPONENT-RELATED"/>
    <property type="match status" value="1"/>
</dbReference>
<gene>
    <name evidence="3" type="ORF">CO661_14575</name>
    <name evidence="2" type="ORF">GHK48_23090</name>
</gene>
<dbReference type="Pfam" id="PF00359">
    <property type="entry name" value="PTS_EIIA_2"/>
    <property type="match status" value="1"/>
</dbReference>
<dbReference type="InterPro" id="IPR002178">
    <property type="entry name" value="PTS_EIIA_type-2_dom"/>
</dbReference>
<dbReference type="AlphaFoldDB" id="A0A2A6LWZ8"/>
<dbReference type="Proteomes" id="UP000466694">
    <property type="component" value="Unassembled WGS sequence"/>
</dbReference>
<dbReference type="EMBL" id="NWTC01000010">
    <property type="protein sequence ID" value="PDT46915.1"/>
    <property type="molecule type" value="Genomic_DNA"/>
</dbReference>
<dbReference type="Proteomes" id="UP000220353">
    <property type="component" value="Unassembled WGS sequence"/>
</dbReference>
<dbReference type="InterPro" id="IPR016152">
    <property type="entry name" value="PTrfase/Anion_transptr"/>
</dbReference>
<keyword evidence="2" id="KW-0762">Sugar transport</keyword>
<dbReference type="SUPFAM" id="SSF55804">
    <property type="entry name" value="Phoshotransferase/anion transport protein"/>
    <property type="match status" value="1"/>
</dbReference>
<organism evidence="3 4">
    <name type="scientific">Rhizobium fredii</name>
    <name type="common">Sinorhizobium fredii</name>
    <dbReference type="NCBI Taxonomy" id="380"/>
    <lineage>
        <taxon>Bacteria</taxon>
        <taxon>Pseudomonadati</taxon>
        <taxon>Pseudomonadota</taxon>
        <taxon>Alphaproteobacteria</taxon>
        <taxon>Hyphomicrobiales</taxon>
        <taxon>Rhizobiaceae</taxon>
        <taxon>Sinorhizobium/Ensifer group</taxon>
        <taxon>Sinorhizobium</taxon>
    </lineage>
</organism>
<dbReference type="PROSITE" id="PS00372">
    <property type="entry name" value="PTS_EIIA_TYPE_2_HIS"/>
    <property type="match status" value="1"/>
</dbReference>
<dbReference type="RefSeq" id="WP_014329113.1">
    <property type="nucleotide sequence ID" value="NZ_BJNI01000032.1"/>
</dbReference>
<keyword evidence="2" id="KW-0813">Transport</keyword>
<dbReference type="InterPro" id="IPR051541">
    <property type="entry name" value="PTS_SugarTrans_NitroReg"/>
</dbReference>
<proteinExistence type="predicted"/>
<evidence type="ECO:0000313" key="2">
    <source>
        <dbReference type="EMBL" id="MQX11076.1"/>
    </source>
</evidence>
<protein>
    <submittedName>
        <fullName evidence="3">PTS lactose transporter subunit IIB</fullName>
    </submittedName>
    <submittedName>
        <fullName evidence="2">PTS sugar transporter subunit IIA</fullName>
    </submittedName>
</protein>
<reference evidence="2 5" key="1">
    <citation type="journal article" date="2013" name="Genome Biol.">
        <title>Comparative genomics of the core and accessory genomes of 48 Sinorhizobium strains comprising five genospecies.</title>
        <authorList>
            <person name="Sugawara M."/>
            <person name="Epstein B."/>
            <person name="Badgley B.D."/>
            <person name="Unno T."/>
            <person name="Xu L."/>
            <person name="Reese J."/>
            <person name="Gyaneshwar P."/>
            <person name="Denny R."/>
            <person name="Mudge J."/>
            <person name="Bharti A.K."/>
            <person name="Farmer A.D."/>
            <person name="May G.D."/>
            <person name="Woodward J.E."/>
            <person name="Medigue C."/>
            <person name="Vallenet D."/>
            <person name="Lajus A."/>
            <person name="Rouy Z."/>
            <person name="Martinez-Vaz B."/>
            <person name="Tiffin P."/>
            <person name="Young N.D."/>
            <person name="Sadowsky M.J."/>
        </authorList>
    </citation>
    <scope>NUCLEOTIDE SEQUENCE [LARGE SCALE GENOMIC DNA]</scope>
    <source>
        <strain evidence="2 5">USDA205</strain>
    </source>
</reference>
<evidence type="ECO:0000313" key="4">
    <source>
        <dbReference type="Proteomes" id="UP000220353"/>
    </source>
</evidence>
<dbReference type="GeneID" id="48973851"/>
<reference evidence="2" key="3">
    <citation type="submission" date="2019-10" db="EMBL/GenBank/DDBJ databases">
        <authorList>
            <person name="Sugawara M."/>
            <person name="Epstein B."/>
            <person name="Badgley B."/>
            <person name="Unno T."/>
            <person name="Xu L."/>
            <person name="Reese J."/>
            <person name="Gyaneshwar P."/>
            <person name="Denny R."/>
            <person name="Mudege J."/>
            <person name="Bharti A."/>
            <person name="Farmer A."/>
            <person name="May G."/>
            <person name="Woodward J."/>
            <person name="Medigue C."/>
            <person name="Vallenet D."/>
            <person name="Lajus A."/>
            <person name="Rouy Z."/>
            <person name="Martinez-Vaz B."/>
            <person name="Tiffin P."/>
            <person name="Young N."/>
            <person name="Sadowsky M."/>
        </authorList>
    </citation>
    <scope>NUCLEOTIDE SEQUENCE</scope>
    <source>
        <strain evidence="2">USDA205</strain>
    </source>
</reference>
<dbReference type="GO" id="GO:0030295">
    <property type="term" value="F:protein kinase activator activity"/>
    <property type="evidence" value="ECO:0007669"/>
    <property type="project" value="TreeGrafter"/>
</dbReference>
<dbReference type="PANTHER" id="PTHR47738:SF1">
    <property type="entry name" value="NITROGEN REGULATORY PROTEIN"/>
    <property type="match status" value="1"/>
</dbReference>
<sequence>MIIFRNLPEENITLDLATKGKHSALAKVAVKIARVAGLDDRLVLRGIWRRERLGSTAIGRGIAVPHALLRSISSPVASFTRLAPPIDFKSPDLEPVDLVFTLLWPRSEVRTFLPALSQLFRFVRAPLIREGLRLARSPEEVMAILQSEAWSINEIQSRTSAAQQVAVR</sequence>
<dbReference type="CDD" id="cd00211">
    <property type="entry name" value="PTS_IIA_fru"/>
    <property type="match status" value="1"/>
</dbReference>
<evidence type="ECO:0000313" key="5">
    <source>
        <dbReference type="Proteomes" id="UP000466694"/>
    </source>
</evidence>
<evidence type="ECO:0000259" key="1">
    <source>
        <dbReference type="PROSITE" id="PS51094"/>
    </source>
</evidence>
<feature type="domain" description="PTS EIIA type-2" evidence="1">
    <location>
        <begin position="5"/>
        <end position="148"/>
    </location>
</feature>
<dbReference type="EMBL" id="WISZ01000168">
    <property type="protein sequence ID" value="MQX11076.1"/>
    <property type="molecule type" value="Genomic_DNA"/>
</dbReference>
<dbReference type="Gene3D" id="3.40.930.10">
    <property type="entry name" value="Mannitol-specific EII, Chain A"/>
    <property type="match status" value="1"/>
</dbReference>
<dbReference type="PROSITE" id="PS51094">
    <property type="entry name" value="PTS_EIIA_TYPE_2"/>
    <property type="match status" value="1"/>
</dbReference>
<name>A0A2A6LWZ8_RHIFR</name>
<evidence type="ECO:0000313" key="3">
    <source>
        <dbReference type="EMBL" id="PDT46915.1"/>
    </source>
</evidence>
<reference evidence="3 4" key="2">
    <citation type="submission" date="2017-09" db="EMBL/GenBank/DDBJ databases">
        <title>Comparative genomics of rhizobia isolated from Phaseolus vulgaris in China.</title>
        <authorList>
            <person name="Tong W."/>
        </authorList>
    </citation>
    <scope>NUCLEOTIDE SEQUENCE [LARGE SCALE GENOMIC DNA]</scope>
    <source>
        <strain evidence="3 4">PCH1</strain>
    </source>
</reference>
<comment type="caution">
    <text evidence="3">The sequence shown here is derived from an EMBL/GenBank/DDBJ whole genome shotgun (WGS) entry which is preliminary data.</text>
</comment>
<accession>A0A2A6LWZ8</accession>